<evidence type="ECO:0000313" key="2">
    <source>
        <dbReference type="Proteomes" id="UP001054252"/>
    </source>
</evidence>
<proteinExistence type="predicted"/>
<dbReference type="EMBL" id="BPVZ01000242">
    <property type="protein sequence ID" value="GKV47958.1"/>
    <property type="molecule type" value="Genomic_DNA"/>
</dbReference>
<sequence>MSMIVGIDLQADLKKSKTRPLASSRFTKFGGTFTPLNVNAMFPIETQHSNLCGMDFRIKSKQLQAEN</sequence>
<organism evidence="1 2">
    <name type="scientific">Rubroshorea leprosula</name>
    <dbReference type="NCBI Taxonomy" id="152421"/>
    <lineage>
        <taxon>Eukaryota</taxon>
        <taxon>Viridiplantae</taxon>
        <taxon>Streptophyta</taxon>
        <taxon>Embryophyta</taxon>
        <taxon>Tracheophyta</taxon>
        <taxon>Spermatophyta</taxon>
        <taxon>Magnoliopsida</taxon>
        <taxon>eudicotyledons</taxon>
        <taxon>Gunneridae</taxon>
        <taxon>Pentapetalae</taxon>
        <taxon>rosids</taxon>
        <taxon>malvids</taxon>
        <taxon>Malvales</taxon>
        <taxon>Dipterocarpaceae</taxon>
        <taxon>Rubroshorea</taxon>
    </lineage>
</organism>
<reference evidence="1 2" key="1">
    <citation type="journal article" date="2021" name="Commun. Biol.">
        <title>The genome of Shorea leprosula (Dipterocarpaceae) highlights the ecological relevance of drought in aseasonal tropical rainforests.</title>
        <authorList>
            <person name="Ng K.K.S."/>
            <person name="Kobayashi M.J."/>
            <person name="Fawcett J.A."/>
            <person name="Hatakeyama M."/>
            <person name="Paape T."/>
            <person name="Ng C.H."/>
            <person name="Ang C.C."/>
            <person name="Tnah L.H."/>
            <person name="Lee C.T."/>
            <person name="Nishiyama T."/>
            <person name="Sese J."/>
            <person name="O'Brien M.J."/>
            <person name="Copetti D."/>
            <person name="Mohd Noor M.I."/>
            <person name="Ong R.C."/>
            <person name="Putra M."/>
            <person name="Sireger I.Z."/>
            <person name="Indrioko S."/>
            <person name="Kosugi Y."/>
            <person name="Izuno A."/>
            <person name="Isagi Y."/>
            <person name="Lee S.L."/>
            <person name="Shimizu K.K."/>
        </authorList>
    </citation>
    <scope>NUCLEOTIDE SEQUENCE [LARGE SCALE GENOMIC DNA]</scope>
    <source>
        <strain evidence="1">214</strain>
    </source>
</reference>
<comment type="caution">
    <text evidence="1">The sequence shown here is derived from an EMBL/GenBank/DDBJ whole genome shotgun (WGS) entry which is preliminary data.</text>
</comment>
<evidence type="ECO:0000313" key="1">
    <source>
        <dbReference type="EMBL" id="GKV47958.1"/>
    </source>
</evidence>
<keyword evidence="2" id="KW-1185">Reference proteome</keyword>
<name>A0AAV5MGH3_9ROSI</name>
<gene>
    <name evidence="1" type="ORF">SLEP1_g54806</name>
</gene>
<dbReference type="AlphaFoldDB" id="A0AAV5MGH3"/>
<dbReference type="Proteomes" id="UP001054252">
    <property type="component" value="Unassembled WGS sequence"/>
</dbReference>
<protein>
    <submittedName>
        <fullName evidence="1">Uncharacterized protein</fullName>
    </submittedName>
</protein>
<accession>A0AAV5MGH3</accession>